<sequence length="45" mass="4914">MAATMYFALLPAMGPSRNFDEDADDNFHAAPRLEEPENGAKDDDG</sequence>
<feature type="compositionally biased region" description="Basic and acidic residues" evidence="1">
    <location>
        <begin position="25"/>
        <end position="45"/>
    </location>
</feature>
<protein>
    <submittedName>
        <fullName evidence="2">Uncharacterized protein</fullName>
    </submittedName>
</protein>
<evidence type="ECO:0000256" key="1">
    <source>
        <dbReference type="SAM" id="MobiDB-lite"/>
    </source>
</evidence>
<organism evidence="2 3">
    <name type="scientific">Colletotrichum abscissum</name>
    <dbReference type="NCBI Taxonomy" id="1671311"/>
    <lineage>
        <taxon>Eukaryota</taxon>
        <taxon>Fungi</taxon>
        <taxon>Dikarya</taxon>
        <taxon>Ascomycota</taxon>
        <taxon>Pezizomycotina</taxon>
        <taxon>Sordariomycetes</taxon>
        <taxon>Hypocreomycetidae</taxon>
        <taxon>Glomerellales</taxon>
        <taxon>Glomerellaceae</taxon>
        <taxon>Colletotrichum</taxon>
        <taxon>Colletotrichum acutatum species complex</taxon>
    </lineage>
</organism>
<dbReference type="Proteomes" id="UP001056436">
    <property type="component" value="Unassembled WGS sequence"/>
</dbReference>
<name>A0A9P9XJ22_9PEZI</name>
<feature type="region of interest" description="Disordered" evidence="1">
    <location>
        <begin position="13"/>
        <end position="45"/>
    </location>
</feature>
<evidence type="ECO:0000313" key="3">
    <source>
        <dbReference type="Proteomes" id="UP001056436"/>
    </source>
</evidence>
<dbReference type="EMBL" id="SDAQ01000024">
    <property type="protein sequence ID" value="KAI3554383.1"/>
    <property type="molecule type" value="Genomic_DNA"/>
</dbReference>
<gene>
    <name evidence="2" type="ORF">CABS02_05514</name>
</gene>
<evidence type="ECO:0000313" key="2">
    <source>
        <dbReference type="EMBL" id="KAI3554383.1"/>
    </source>
</evidence>
<comment type="caution">
    <text evidence="2">The sequence shown here is derived from an EMBL/GenBank/DDBJ whole genome shotgun (WGS) entry which is preliminary data.</text>
</comment>
<keyword evidence="3" id="KW-1185">Reference proteome</keyword>
<dbReference type="AlphaFoldDB" id="A0A9P9XJ22"/>
<proteinExistence type="predicted"/>
<accession>A0A9P9XJ22</accession>
<reference evidence="2" key="1">
    <citation type="submission" date="2019-01" db="EMBL/GenBank/DDBJ databases">
        <title>Colletotrichum abscissum LGMF1257.</title>
        <authorList>
            <person name="Baroncelli R."/>
        </authorList>
    </citation>
    <scope>NUCLEOTIDE SEQUENCE</scope>
    <source>
        <strain evidence="2">Ca142</strain>
    </source>
</reference>